<feature type="transmembrane region" description="Helical" evidence="1">
    <location>
        <begin position="50"/>
        <end position="66"/>
    </location>
</feature>
<sequence>MDTFSDMAVEPRPVRRRRPRRLSEVFARLAAEADGPITIGQIRDALGDRSFAALLVFFAAFNLLPLPPGASVILGAPLIIVSVQMVAGSSTAWLPRFLMRKSLSQAQFRALSERLIPRMVRLETLIRPRYWPFWRRRGDRVIGVVALILAIAVVLPVPLGNWLPAFATALIGLAMSERDGILFAIAVIVGIASLVVIGLVIASAGAVLHMVFAHAGSAGWW</sequence>
<dbReference type="PIRSF" id="PIRSF033239">
    <property type="entry name" value="ExoD"/>
    <property type="match status" value="1"/>
</dbReference>
<dbReference type="RefSeq" id="WP_156712244.1">
    <property type="nucleotide sequence ID" value="NZ_WPHG01000002.1"/>
</dbReference>
<evidence type="ECO:0000313" key="2">
    <source>
        <dbReference type="EMBL" id="MVA97268.1"/>
    </source>
</evidence>
<dbReference type="PANTHER" id="PTHR41795">
    <property type="entry name" value="EXOPOLYSACCHARIDE SYNTHESIS PROTEIN"/>
    <property type="match status" value="1"/>
</dbReference>
<dbReference type="Pfam" id="PF06055">
    <property type="entry name" value="ExoD"/>
    <property type="match status" value="1"/>
</dbReference>
<accession>A0A844QGT9</accession>
<comment type="caution">
    <text evidence="2">The sequence shown here is derived from an EMBL/GenBank/DDBJ whole genome shotgun (WGS) entry which is preliminary data.</text>
</comment>
<evidence type="ECO:0000313" key="3">
    <source>
        <dbReference type="Proteomes" id="UP000463224"/>
    </source>
</evidence>
<proteinExistence type="predicted"/>
<feature type="transmembrane region" description="Helical" evidence="1">
    <location>
        <begin position="180"/>
        <end position="202"/>
    </location>
</feature>
<dbReference type="InterPro" id="IPR010331">
    <property type="entry name" value="ExoD"/>
</dbReference>
<dbReference type="EMBL" id="WPHG01000002">
    <property type="protein sequence ID" value="MVA97268.1"/>
    <property type="molecule type" value="Genomic_DNA"/>
</dbReference>
<feature type="transmembrane region" description="Helical" evidence="1">
    <location>
        <begin position="72"/>
        <end position="94"/>
    </location>
</feature>
<dbReference type="AlphaFoldDB" id="A0A844QGT9"/>
<gene>
    <name evidence="2" type="ORF">GN330_08410</name>
</gene>
<organism evidence="2 3">
    <name type="scientific">Nitratireductor arenosus</name>
    <dbReference type="NCBI Taxonomy" id="2682096"/>
    <lineage>
        <taxon>Bacteria</taxon>
        <taxon>Pseudomonadati</taxon>
        <taxon>Pseudomonadota</taxon>
        <taxon>Alphaproteobacteria</taxon>
        <taxon>Hyphomicrobiales</taxon>
        <taxon>Phyllobacteriaceae</taxon>
        <taxon>Nitratireductor</taxon>
    </lineage>
</organism>
<reference evidence="2 3" key="1">
    <citation type="submission" date="2019-12" db="EMBL/GenBank/DDBJ databases">
        <title>Nitratireductor arenosus sp. nov., Isolated from sea sand, Jeju island, South Korea.</title>
        <authorList>
            <person name="Kim W."/>
        </authorList>
    </citation>
    <scope>NUCLEOTIDE SEQUENCE [LARGE SCALE GENOMIC DNA]</scope>
    <source>
        <strain evidence="2 3">CAU 1489</strain>
    </source>
</reference>
<dbReference type="PANTHER" id="PTHR41795:SF1">
    <property type="entry name" value="EXOPOLYSACCHARIDE SYNTHESIS PROTEIN"/>
    <property type="match status" value="1"/>
</dbReference>
<keyword evidence="3" id="KW-1185">Reference proteome</keyword>
<keyword evidence="1" id="KW-0812">Transmembrane</keyword>
<evidence type="ECO:0000256" key="1">
    <source>
        <dbReference type="SAM" id="Phobius"/>
    </source>
</evidence>
<name>A0A844QGT9_9HYPH</name>
<protein>
    <submittedName>
        <fullName evidence="2">Exopolysaccharide biosynthesis protein</fullName>
    </submittedName>
</protein>
<dbReference type="Proteomes" id="UP000463224">
    <property type="component" value="Unassembled WGS sequence"/>
</dbReference>
<keyword evidence="1" id="KW-0472">Membrane</keyword>
<feature type="transmembrane region" description="Helical" evidence="1">
    <location>
        <begin position="141"/>
        <end position="160"/>
    </location>
</feature>
<keyword evidence="1" id="KW-1133">Transmembrane helix</keyword>